<name>A0AAV2FV33_9ROSI</name>
<evidence type="ECO:0000256" key="1">
    <source>
        <dbReference type="SAM" id="SignalP"/>
    </source>
</evidence>
<dbReference type="Proteomes" id="UP001497516">
    <property type="component" value="Chromosome 7"/>
</dbReference>
<accession>A0AAV2FV33</accession>
<dbReference type="EMBL" id="OZ034820">
    <property type="protein sequence ID" value="CAL1401814.1"/>
    <property type="molecule type" value="Genomic_DNA"/>
</dbReference>
<feature type="signal peptide" evidence="1">
    <location>
        <begin position="1"/>
        <end position="19"/>
    </location>
</feature>
<evidence type="ECO:0000313" key="2">
    <source>
        <dbReference type="EMBL" id="CAL1401814.1"/>
    </source>
</evidence>
<keyword evidence="3" id="KW-1185">Reference proteome</keyword>
<proteinExistence type="predicted"/>
<evidence type="ECO:0008006" key="4">
    <source>
        <dbReference type="Google" id="ProtNLM"/>
    </source>
</evidence>
<feature type="chain" id="PRO_5043864304" description="Secreted protein" evidence="1">
    <location>
        <begin position="20"/>
        <end position="142"/>
    </location>
</feature>
<keyword evidence="1" id="KW-0732">Signal</keyword>
<sequence length="142" mass="15227">MLSLLVWFPLLADLGGSEMKPMATDKVLESLKTEDSLPSVSSACDPSNLFGFPWVVLGGRQTICLARGGAFGDLSPSLCHPGLAGTRYLARRLVAMSWGHCIVRVSGGGDNFGHGSGERRGGMAARVRGLEDMFWILGLRIY</sequence>
<organism evidence="2 3">
    <name type="scientific">Linum trigynum</name>
    <dbReference type="NCBI Taxonomy" id="586398"/>
    <lineage>
        <taxon>Eukaryota</taxon>
        <taxon>Viridiplantae</taxon>
        <taxon>Streptophyta</taxon>
        <taxon>Embryophyta</taxon>
        <taxon>Tracheophyta</taxon>
        <taxon>Spermatophyta</taxon>
        <taxon>Magnoliopsida</taxon>
        <taxon>eudicotyledons</taxon>
        <taxon>Gunneridae</taxon>
        <taxon>Pentapetalae</taxon>
        <taxon>rosids</taxon>
        <taxon>fabids</taxon>
        <taxon>Malpighiales</taxon>
        <taxon>Linaceae</taxon>
        <taxon>Linum</taxon>
    </lineage>
</organism>
<gene>
    <name evidence="2" type="ORF">LTRI10_LOCUS41853</name>
</gene>
<protein>
    <recommendedName>
        <fullName evidence="4">Secreted protein</fullName>
    </recommendedName>
</protein>
<dbReference type="AlphaFoldDB" id="A0AAV2FV33"/>
<reference evidence="2 3" key="1">
    <citation type="submission" date="2024-04" db="EMBL/GenBank/DDBJ databases">
        <authorList>
            <person name="Fracassetti M."/>
        </authorList>
    </citation>
    <scope>NUCLEOTIDE SEQUENCE [LARGE SCALE GENOMIC DNA]</scope>
</reference>
<evidence type="ECO:0000313" key="3">
    <source>
        <dbReference type="Proteomes" id="UP001497516"/>
    </source>
</evidence>